<evidence type="ECO:0000256" key="2">
    <source>
        <dbReference type="ARBA" id="ARBA00022670"/>
    </source>
</evidence>
<feature type="compositionally biased region" description="Polar residues" evidence="6">
    <location>
        <begin position="79"/>
        <end position="91"/>
    </location>
</feature>
<feature type="domain" description="Peptidase A1" evidence="8">
    <location>
        <begin position="643"/>
        <end position="962"/>
    </location>
</feature>
<feature type="region of interest" description="Disordered" evidence="6">
    <location>
        <begin position="983"/>
        <end position="1008"/>
    </location>
</feature>
<dbReference type="PANTHER" id="PTHR47966:SF51">
    <property type="entry name" value="BETA-SITE APP-CLEAVING ENZYME, ISOFORM A-RELATED"/>
    <property type="match status" value="1"/>
</dbReference>
<accession>A0ABN9T4Q9</accession>
<evidence type="ECO:0000259" key="8">
    <source>
        <dbReference type="PROSITE" id="PS51767"/>
    </source>
</evidence>
<keyword evidence="3 5" id="KW-0064">Aspartyl protease</keyword>
<evidence type="ECO:0000256" key="7">
    <source>
        <dbReference type="SAM" id="SignalP"/>
    </source>
</evidence>
<dbReference type="PROSITE" id="PS51767">
    <property type="entry name" value="PEPTIDASE_A1"/>
    <property type="match status" value="2"/>
</dbReference>
<dbReference type="Gene3D" id="2.40.70.10">
    <property type="entry name" value="Acid Proteases"/>
    <property type="match status" value="4"/>
</dbReference>
<dbReference type="SUPFAM" id="SSF50630">
    <property type="entry name" value="Acid proteases"/>
    <property type="match status" value="2"/>
</dbReference>
<gene>
    <name evidence="9" type="ORF">PCOR1329_LOCUS35483</name>
</gene>
<keyword evidence="2 5" id="KW-0645">Protease</keyword>
<dbReference type="PRINTS" id="PR00792">
    <property type="entry name" value="PEPSIN"/>
</dbReference>
<proteinExistence type="inferred from homology"/>
<dbReference type="Pfam" id="PF00026">
    <property type="entry name" value="Asp"/>
    <property type="match status" value="2"/>
</dbReference>
<dbReference type="PROSITE" id="PS00141">
    <property type="entry name" value="ASP_PROTEASE"/>
    <property type="match status" value="2"/>
</dbReference>
<evidence type="ECO:0000256" key="6">
    <source>
        <dbReference type="SAM" id="MobiDB-lite"/>
    </source>
</evidence>
<sequence>MCPFSIKVALKASALYAALFGWLARGETARMATSVQLFRKSIKVKKSTKTVGTAAQEAIKTVGAAAQETEKVRKEHTRSSFNTAANATAEESQSDLRGYKHERTASQFDLRGHRRKRRGRRGAITHKMAYFGNVAIGTPPQTFQVVFDSGSGNLVLPDSDCNSEACVAHKRYEQRASTNGRRTSCASTTAPGLVDGAGPSPADDVAITFGTGQVWGKCIDDQVCLDAVCYPGSFIAATFETKAPFMTFDFDGILGLSLPEMSHASKFNVMERLKVTQLLHQTIYAVFLSSSDSEVSQITFGSVNSDNMASDLHWVPVSRPTGYWEVRISDITIDNHPQEICQNCYVAVDTGTSELAGPSEVIGELADRLQVMTDCSNFDQLPRLGFLVNDQILNLEPNEYVDQTTDGCEVSLMPLDVPPPKGPLFVFGIPFMEKFYTVYDNVNRQVGFAVARHAGDGPEHAALSMTQLDASVMKNSSSSRWNPWRHRGKQGRHLLRRLHQPIPYIFAFHIHVMTQPSSKMTMTASALYVMFFAWLARGEAMKVATSVQLFRKTIKEQKKSIKTVGTAAQETTKTVGAAAQEMEKVWKEHAHSSFNTATNATAEEGQFELRDYKRERTAAQFDLRGHRRKRRVRRGAIAHKMAYFGNVEVGTPPQSFQVVFDSGSGNLVLPASDCSSEACVAHKRYDQRASTSARRASCASTEAPGLVDGAGPTSADDVSITFGTGQIWGKCIDEQVCLGAVCYPGSFIAATYESNAPFISFDFDGVLGLSLPAMSHATKFNMMERLKVTQLLHQTIYSVFLSASDSEVSEITFGSINSDNMASDLHWVPVSRNTGYWEVMITDITIDNHPQEICQKCYVAVDTGTSELAGPSDVIGELANRLQVMTDCSNFDQLPRLGFVVNDQILNLEPKEYVDQTTDGCEVSLMPLDVPPPKGPLFVFGIPFMEKFYTVYDNVNRQVGFAVARHPGDGPEHAALSMTQLGASVRNSSSSRWSPWRRRGPQSGNLRK</sequence>
<keyword evidence="7" id="KW-0732">Signal</keyword>
<protein>
    <recommendedName>
        <fullName evidence="8">Peptidase A1 domain-containing protein</fullName>
    </recommendedName>
</protein>
<evidence type="ECO:0000256" key="3">
    <source>
        <dbReference type="ARBA" id="ARBA00022750"/>
    </source>
</evidence>
<dbReference type="InterPro" id="IPR021109">
    <property type="entry name" value="Peptidase_aspartic_dom_sf"/>
</dbReference>
<keyword evidence="10" id="KW-1185">Reference proteome</keyword>
<dbReference type="PANTHER" id="PTHR47966">
    <property type="entry name" value="BETA-SITE APP-CLEAVING ENZYME, ISOFORM A-RELATED"/>
    <property type="match status" value="1"/>
</dbReference>
<organism evidence="9 10">
    <name type="scientific">Prorocentrum cordatum</name>
    <dbReference type="NCBI Taxonomy" id="2364126"/>
    <lineage>
        <taxon>Eukaryota</taxon>
        <taxon>Sar</taxon>
        <taxon>Alveolata</taxon>
        <taxon>Dinophyceae</taxon>
        <taxon>Prorocentrales</taxon>
        <taxon>Prorocentraceae</taxon>
        <taxon>Prorocentrum</taxon>
    </lineage>
</organism>
<feature type="domain" description="Peptidase A1" evidence="8">
    <location>
        <begin position="130"/>
        <end position="449"/>
    </location>
</feature>
<name>A0ABN9T4Q9_9DINO</name>
<feature type="signal peptide" evidence="7">
    <location>
        <begin position="1"/>
        <end position="28"/>
    </location>
</feature>
<dbReference type="InterPro" id="IPR001461">
    <property type="entry name" value="Aspartic_peptidase_A1"/>
</dbReference>
<comment type="similarity">
    <text evidence="1 5">Belongs to the peptidase A1 family.</text>
</comment>
<comment type="caution">
    <text evidence="9">The sequence shown here is derived from an EMBL/GenBank/DDBJ whole genome shotgun (WGS) entry which is preliminary data.</text>
</comment>
<feature type="region of interest" description="Disordered" evidence="6">
    <location>
        <begin position="65"/>
        <end position="96"/>
    </location>
</feature>
<evidence type="ECO:0000256" key="5">
    <source>
        <dbReference type="RuleBase" id="RU000454"/>
    </source>
</evidence>
<evidence type="ECO:0000313" key="9">
    <source>
        <dbReference type="EMBL" id="CAK0839929.1"/>
    </source>
</evidence>
<dbReference type="InterPro" id="IPR033121">
    <property type="entry name" value="PEPTIDASE_A1"/>
</dbReference>
<dbReference type="Proteomes" id="UP001189429">
    <property type="component" value="Unassembled WGS sequence"/>
</dbReference>
<feature type="chain" id="PRO_5045233485" description="Peptidase A1 domain-containing protein" evidence="7">
    <location>
        <begin position="29"/>
        <end position="1008"/>
    </location>
</feature>
<evidence type="ECO:0000256" key="1">
    <source>
        <dbReference type="ARBA" id="ARBA00007447"/>
    </source>
</evidence>
<evidence type="ECO:0000313" key="10">
    <source>
        <dbReference type="Proteomes" id="UP001189429"/>
    </source>
</evidence>
<evidence type="ECO:0000256" key="4">
    <source>
        <dbReference type="ARBA" id="ARBA00022801"/>
    </source>
</evidence>
<reference evidence="9" key="1">
    <citation type="submission" date="2023-10" db="EMBL/GenBank/DDBJ databases">
        <authorList>
            <person name="Chen Y."/>
            <person name="Shah S."/>
            <person name="Dougan E. K."/>
            <person name="Thang M."/>
            <person name="Chan C."/>
        </authorList>
    </citation>
    <scope>NUCLEOTIDE SEQUENCE [LARGE SCALE GENOMIC DNA]</scope>
</reference>
<dbReference type="EMBL" id="CAUYUJ010014334">
    <property type="protein sequence ID" value="CAK0839929.1"/>
    <property type="molecule type" value="Genomic_DNA"/>
</dbReference>
<keyword evidence="4 5" id="KW-0378">Hydrolase</keyword>
<feature type="compositionally biased region" description="Basic residues" evidence="6">
    <location>
        <begin position="995"/>
        <end position="1008"/>
    </location>
</feature>
<dbReference type="InterPro" id="IPR001969">
    <property type="entry name" value="Aspartic_peptidase_AS"/>
</dbReference>